<comment type="caution">
    <text evidence="8">The sequence shown here is derived from an EMBL/GenBank/DDBJ whole genome shotgun (WGS) entry which is preliminary data.</text>
</comment>
<name>A0A2T9Z860_9FUNG</name>
<dbReference type="AlphaFoldDB" id="A0A2T9Z860"/>
<comment type="subunit">
    <text evidence="5">Component of the origin recognition complex (ORC).</text>
</comment>
<dbReference type="EMBL" id="MBFS01001693">
    <property type="protein sequence ID" value="PVV00717.1"/>
    <property type="molecule type" value="Genomic_DNA"/>
</dbReference>
<gene>
    <name evidence="8" type="ORF">BB560_004890</name>
</gene>
<accession>A0A2T9Z860</accession>
<dbReference type="InterPro" id="IPR007220">
    <property type="entry name" value="ORC2"/>
</dbReference>
<evidence type="ECO:0000256" key="2">
    <source>
        <dbReference type="ARBA" id="ARBA00007421"/>
    </source>
</evidence>
<keyword evidence="9" id="KW-1185">Reference proteome</keyword>
<evidence type="ECO:0000259" key="7">
    <source>
        <dbReference type="Pfam" id="PF24882"/>
    </source>
</evidence>
<feature type="domain" description="Origin recognition complex subunit 2 winged-helix" evidence="7">
    <location>
        <begin position="407"/>
        <end position="461"/>
    </location>
</feature>
<dbReference type="Pfam" id="PF04084">
    <property type="entry name" value="RecA-like_ORC2"/>
    <property type="match status" value="1"/>
</dbReference>
<organism evidence="8 9">
    <name type="scientific">Smittium megazygosporum</name>
    <dbReference type="NCBI Taxonomy" id="133381"/>
    <lineage>
        <taxon>Eukaryota</taxon>
        <taxon>Fungi</taxon>
        <taxon>Fungi incertae sedis</taxon>
        <taxon>Zoopagomycota</taxon>
        <taxon>Kickxellomycotina</taxon>
        <taxon>Harpellomycetes</taxon>
        <taxon>Harpellales</taxon>
        <taxon>Legeriomycetaceae</taxon>
        <taxon>Smittium</taxon>
    </lineage>
</organism>
<evidence type="ECO:0000313" key="9">
    <source>
        <dbReference type="Proteomes" id="UP000245609"/>
    </source>
</evidence>
<dbReference type="InterPro" id="IPR056772">
    <property type="entry name" value="RecA-like_ORC2"/>
</dbReference>
<comment type="subcellular location">
    <subcellularLocation>
        <location evidence="1 5">Nucleus</location>
    </subcellularLocation>
</comment>
<sequence length="472" mass="53221">MPYKTKKLSQPLSSKVVEEEILDLNDQTKKISLEDQSSGYGNSVSGGSQSFNASDYSESPLSELISKQLFYDQLEDSAFSSIDLYFETFHKTKRSLGTSSNTLALLAKLKIKKPEVTDESDNFLMVNESFFSNHSQQLQSASKFYQSQYNQWLYELTNGYNLLFYGYGSKKSALYNFCYSFLCDNYNPLIAINGYYPNLNFRSILETIVLDVLAIPKTDLKTKSFLGLVNEIKSYFSKSPDNRRIQSLNLLIHNIDGSSLRKESIQSHLSILSSIPEVHLIASIDHINAPLLWDSTKLQENGYNFIWHNLTTFDDYIEETSFENQHVLRPQQISNSRVQSLDVSSMVNTTTSAANNNISLVGVQHVMASLTSNAKNIFIKLANFQISALDAAGGPKNQGAKKNSISDIGMEYFQLYNLCKESFLVSNEITFRSLLTEFRDHGIITFTTDLDGSQSLHIPLSISDLKSLLEDE</sequence>
<dbReference type="PANTHER" id="PTHR14052:SF0">
    <property type="entry name" value="ORIGIN RECOGNITION COMPLEX SUBUNIT 2"/>
    <property type="match status" value="1"/>
</dbReference>
<comment type="similarity">
    <text evidence="2 5">Belongs to the ORC2 family.</text>
</comment>
<evidence type="ECO:0000256" key="1">
    <source>
        <dbReference type="ARBA" id="ARBA00004123"/>
    </source>
</evidence>
<evidence type="ECO:0000259" key="6">
    <source>
        <dbReference type="Pfam" id="PF04084"/>
    </source>
</evidence>
<evidence type="ECO:0000256" key="5">
    <source>
        <dbReference type="RuleBase" id="RU368084"/>
    </source>
</evidence>
<evidence type="ECO:0000256" key="4">
    <source>
        <dbReference type="ARBA" id="ARBA00023242"/>
    </source>
</evidence>
<dbReference type="InterPro" id="IPR056773">
    <property type="entry name" value="WHD_ORC2"/>
</dbReference>
<evidence type="ECO:0000256" key="3">
    <source>
        <dbReference type="ARBA" id="ARBA00022705"/>
    </source>
</evidence>
<dbReference type="PANTHER" id="PTHR14052">
    <property type="entry name" value="ORIGIN RECOGNITION COMPLEX SUBUNIT 2"/>
    <property type="match status" value="1"/>
</dbReference>
<dbReference type="GO" id="GO:0006260">
    <property type="term" value="P:DNA replication"/>
    <property type="evidence" value="ECO:0007669"/>
    <property type="project" value="UniProtKB-UniRule"/>
</dbReference>
<dbReference type="STRING" id="133381.A0A2T9Z860"/>
<proteinExistence type="inferred from homology"/>
<reference evidence="8 9" key="1">
    <citation type="journal article" date="2018" name="MBio">
        <title>Comparative Genomics Reveals the Core Gene Toolbox for the Fungus-Insect Symbiosis.</title>
        <authorList>
            <person name="Wang Y."/>
            <person name="Stata M."/>
            <person name="Wang W."/>
            <person name="Stajich J.E."/>
            <person name="White M.M."/>
            <person name="Moncalvo J.M."/>
        </authorList>
    </citation>
    <scope>NUCLEOTIDE SEQUENCE [LARGE SCALE GENOMIC DNA]</scope>
    <source>
        <strain evidence="8 9">SC-DP-2</strain>
    </source>
</reference>
<dbReference type="GO" id="GO:0003688">
    <property type="term" value="F:DNA replication origin binding"/>
    <property type="evidence" value="ECO:0007669"/>
    <property type="project" value="UniProtKB-UniRule"/>
</dbReference>
<evidence type="ECO:0000313" key="8">
    <source>
        <dbReference type="EMBL" id="PVV00717.1"/>
    </source>
</evidence>
<feature type="domain" description="Origin recognition complex subunit 2 RecA-like" evidence="6">
    <location>
        <begin position="141"/>
        <end position="309"/>
    </location>
</feature>
<dbReference type="GO" id="GO:0005664">
    <property type="term" value="C:nuclear origin of replication recognition complex"/>
    <property type="evidence" value="ECO:0007669"/>
    <property type="project" value="UniProtKB-UniRule"/>
</dbReference>
<dbReference type="Pfam" id="PF24882">
    <property type="entry name" value="WHD_ORC2"/>
    <property type="match status" value="1"/>
</dbReference>
<keyword evidence="4 5" id="KW-0539">Nucleus</keyword>
<comment type="function">
    <text evidence="5">Component of the origin recognition complex (ORC) that binds origins of replication. DNA-binding is ATP-dependent. ORC is required to assemble the pre-replication complex necessary to initiate DNA replication.</text>
</comment>
<protein>
    <recommendedName>
        <fullName evidence="5">Origin recognition complex subunit 2</fullName>
    </recommendedName>
</protein>
<keyword evidence="3 5" id="KW-0235">DNA replication</keyword>
<dbReference type="Proteomes" id="UP000245609">
    <property type="component" value="Unassembled WGS sequence"/>
</dbReference>
<dbReference type="OrthoDB" id="346673at2759"/>